<keyword evidence="2" id="KW-1185">Reference proteome</keyword>
<dbReference type="Gene3D" id="3.90.640.10">
    <property type="entry name" value="Actin, Chain A, domain 4"/>
    <property type="match status" value="1"/>
</dbReference>
<reference evidence="1 2" key="1">
    <citation type="journal article" date="2018" name="Nat. Ecol. Evol.">
        <title>Pezizomycetes genomes reveal the molecular basis of ectomycorrhizal truffle lifestyle.</title>
        <authorList>
            <person name="Murat C."/>
            <person name="Payen T."/>
            <person name="Noel B."/>
            <person name="Kuo A."/>
            <person name="Morin E."/>
            <person name="Chen J."/>
            <person name="Kohler A."/>
            <person name="Krizsan K."/>
            <person name="Balestrini R."/>
            <person name="Da Silva C."/>
            <person name="Montanini B."/>
            <person name="Hainaut M."/>
            <person name="Levati E."/>
            <person name="Barry K.W."/>
            <person name="Belfiori B."/>
            <person name="Cichocki N."/>
            <person name="Clum A."/>
            <person name="Dockter R.B."/>
            <person name="Fauchery L."/>
            <person name="Guy J."/>
            <person name="Iotti M."/>
            <person name="Le Tacon F."/>
            <person name="Lindquist E.A."/>
            <person name="Lipzen A."/>
            <person name="Malagnac F."/>
            <person name="Mello A."/>
            <person name="Molinier V."/>
            <person name="Miyauchi S."/>
            <person name="Poulain J."/>
            <person name="Riccioni C."/>
            <person name="Rubini A."/>
            <person name="Sitrit Y."/>
            <person name="Splivallo R."/>
            <person name="Traeger S."/>
            <person name="Wang M."/>
            <person name="Zifcakova L."/>
            <person name="Wipf D."/>
            <person name="Zambonelli A."/>
            <person name="Paolocci F."/>
            <person name="Nowrousian M."/>
            <person name="Ottonello S."/>
            <person name="Baldrian P."/>
            <person name="Spatafora J.W."/>
            <person name="Henrissat B."/>
            <person name="Nagy L.G."/>
            <person name="Aury J.M."/>
            <person name="Wincker P."/>
            <person name="Grigoriev I.V."/>
            <person name="Bonfante P."/>
            <person name="Martin F.M."/>
        </authorList>
    </citation>
    <scope>NUCLEOTIDE SEQUENCE [LARGE SCALE GENOMIC DNA]</scope>
    <source>
        <strain evidence="1 2">RN42</strain>
    </source>
</reference>
<gene>
    <name evidence="1" type="ORF">BJ508DRAFT_73385</name>
</gene>
<evidence type="ECO:0000313" key="1">
    <source>
        <dbReference type="EMBL" id="RPA72446.1"/>
    </source>
</evidence>
<dbReference type="AlphaFoldDB" id="A0A3N4HHA4"/>
<protein>
    <recommendedName>
        <fullName evidence="3">Actin-like ATPase domain-containing protein</fullName>
    </recommendedName>
</protein>
<dbReference type="OrthoDB" id="2394218at2759"/>
<evidence type="ECO:0000313" key="2">
    <source>
        <dbReference type="Proteomes" id="UP000275078"/>
    </source>
</evidence>
<evidence type="ECO:0008006" key="3">
    <source>
        <dbReference type="Google" id="ProtNLM"/>
    </source>
</evidence>
<dbReference type="CDD" id="cd10170">
    <property type="entry name" value="ASKHA_NBD_HSP70"/>
    <property type="match status" value="1"/>
</dbReference>
<dbReference type="Proteomes" id="UP000275078">
    <property type="component" value="Unassembled WGS sequence"/>
</dbReference>
<dbReference type="InterPro" id="IPR043129">
    <property type="entry name" value="ATPase_NBD"/>
</dbReference>
<dbReference type="STRING" id="1160509.A0A3N4HHA4"/>
<accession>A0A3N4HHA4</accession>
<sequence length="697" mass="79382">MWKKVTSSTSKKRDLAVAIDFGTSFSGISYWEISPPEGESSRRAGQQEPKQFVRWPGVRTTSAHHKVPTLLAYPRDEYEKENLPILWGFEAEQLAGQRPEDEKKYIRCRTFKPQIDAENQHSALETRSFVVDLPSGKTILDLTKNYLELLFEHFTETLKKMDAHDSAEDLYSYHVLFTVPATFSHSAVESFRKIVEESRIVDCLATYEIGTLTEPEAAAIHTISQTEQIRLSKLKQGDLFTVCDAGGGTVDVCSYFASDLQSFPFKFDMAGPPEAENCGSETIDSNFRNFVQNEVGKDVWERTTSSEKYNLHHAFVEAKEQFDDREERPSQYIRLPAHLAKRFPSRFMSSDRTMLGITRRHMQELFFNSVDQITKLLARHIQNARVVARNEARPFRVKCIFLVGGLGTSPYLQKVLQKNMQAEFGTSIRIISPLSAQLAVVDGAARVLYQKLRASMVPDVKLQSPIASSLLPASYGVVVSTQFDKKKHRREERVKDPVSGKPIVEGRIVWFLKKGTRYEGTVFETETSLSTRFKEPGVVFDELVTSKRDPEDLPQTIRESKGSVRVVCRVKSDFSSFRKQEFERVKRELFGFLRWKAGYEANFKLLVKLEASSIELKTQYNEKDASELLKFEWNLSDWGASGGPIGGRGISPQARFGLNADTPPSDCFLRSERMIPSDNRLELMDWLDKGFKARELE</sequence>
<name>A0A3N4HHA4_ASCIM</name>
<dbReference type="PANTHER" id="PTHR14187:SF5">
    <property type="entry name" value="HEAT SHOCK 70 KDA PROTEIN 12A"/>
    <property type="match status" value="1"/>
</dbReference>
<dbReference type="Gene3D" id="3.30.420.40">
    <property type="match status" value="2"/>
</dbReference>
<dbReference type="SUPFAM" id="SSF53067">
    <property type="entry name" value="Actin-like ATPase domain"/>
    <property type="match status" value="2"/>
</dbReference>
<dbReference type="PANTHER" id="PTHR14187">
    <property type="entry name" value="ALPHA KINASE/ELONGATION FACTOR 2 KINASE"/>
    <property type="match status" value="1"/>
</dbReference>
<proteinExistence type="predicted"/>
<organism evidence="1 2">
    <name type="scientific">Ascobolus immersus RN42</name>
    <dbReference type="NCBI Taxonomy" id="1160509"/>
    <lineage>
        <taxon>Eukaryota</taxon>
        <taxon>Fungi</taxon>
        <taxon>Dikarya</taxon>
        <taxon>Ascomycota</taxon>
        <taxon>Pezizomycotina</taxon>
        <taxon>Pezizomycetes</taxon>
        <taxon>Pezizales</taxon>
        <taxon>Ascobolaceae</taxon>
        <taxon>Ascobolus</taxon>
    </lineage>
</organism>
<dbReference type="EMBL" id="ML119861">
    <property type="protein sequence ID" value="RPA72446.1"/>
    <property type="molecule type" value="Genomic_DNA"/>
</dbReference>